<dbReference type="PANTHER" id="PTHR11875">
    <property type="entry name" value="TESTIS-SPECIFIC Y-ENCODED PROTEIN"/>
    <property type="match status" value="1"/>
</dbReference>
<gene>
    <name evidence="4" type="ORF">MKW98_026760</name>
</gene>
<dbReference type="InterPro" id="IPR037231">
    <property type="entry name" value="NAP-like_sf"/>
</dbReference>
<organism evidence="4 5">
    <name type="scientific">Papaver atlanticum</name>
    <dbReference type="NCBI Taxonomy" id="357466"/>
    <lineage>
        <taxon>Eukaryota</taxon>
        <taxon>Viridiplantae</taxon>
        <taxon>Streptophyta</taxon>
        <taxon>Embryophyta</taxon>
        <taxon>Tracheophyta</taxon>
        <taxon>Spermatophyta</taxon>
        <taxon>Magnoliopsida</taxon>
        <taxon>Ranunculales</taxon>
        <taxon>Papaveraceae</taxon>
        <taxon>Papaveroideae</taxon>
        <taxon>Papaver</taxon>
    </lineage>
</organism>
<evidence type="ECO:0000256" key="3">
    <source>
        <dbReference type="RuleBase" id="RU003876"/>
    </source>
</evidence>
<accession>A0AAD4RZW0</accession>
<dbReference type="GO" id="GO:0005634">
    <property type="term" value="C:nucleus"/>
    <property type="evidence" value="ECO:0007669"/>
    <property type="project" value="InterPro"/>
</dbReference>
<evidence type="ECO:0000256" key="1">
    <source>
        <dbReference type="ARBA" id="ARBA00009947"/>
    </source>
</evidence>
<proteinExistence type="inferred from homology"/>
<sequence>MEDGAPRRGTAAALRRAAAAALKNKLQILAGQHSAVLESLPPTVRKCVDALTEIQTKHDEIEANFFKERAELEAKYQKMYEPLYIRRFDIVNNGLVEVDKEADKTQQK</sequence>
<dbReference type="SUPFAM" id="SSF143113">
    <property type="entry name" value="NAP-like"/>
    <property type="match status" value="1"/>
</dbReference>
<evidence type="ECO:0000256" key="2">
    <source>
        <dbReference type="ARBA" id="ARBA00023186"/>
    </source>
</evidence>
<dbReference type="Gene3D" id="1.20.5.1500">
    <property type="match status" value="1"/>
</dbReference>
<evidence type="ECO:0000313" key="4">
    <source>
        <dbReference type="EMBL" id="KAI3849846.1"/>
    </source>
</evidence>
<keyword evidence="2" id="KW-0143">Chaperone</keyword>
<dbReference type="Pfam" id="PF00956">
    <property type="entry name" value="NAP"/>
    <property type="match status" value="1"/>
</dbReference>
<evidence type="ECO:0000313" key="5">
    <source>
        <dbReference type="Proteomes" id="UP001202328"/>
    </source>
</evidence>
<dbReference type="GO" id="GO:0000724">
    <property type="term" value="P:double-strand break repair via homologous recombination"/>
    <property type="evidence" value="ECO:0007669"/>
    <property type="project" value="UniProtKB-ARBA"/>
</dbReference>
<comment type="similarity">
    <text evidence="1 3">Belongs to the nucleosome assembly protein (NAP) family.</text>
</comment>
<comment type="caution">
    <text evidence="4">The sequence shown here is derived from an EMBL/GenBank/DDBJ whole genome shotgun (WGS) entry which is preliminary data.</text>
</comment>
<dbReference type="FunFam" id="1.20.5.1500:FF:000001">
    <property type="entry name" value="Nucleosome assembly protein 1-like 1"/>
    <property type="match status" value="1"/>
</dbReference>
<name>A0AAD4RZW0_9MAGN</name>
<reference evidence="4" key="1">
    <citation type="submission" date="2022-04" db="EMBL/GenBank/DDBJ databases">
        <title>A functionally conserved STORR gene fusion in Papaver species that diverged 16.8 million years ago.</title>
        <authorList>
            <person name="Catania T."/>
        </authorList>
    </citation>
    <scope>NUCLEOTIDE SEQUENCE</scope>
    <source>
        <strain evidence="4">S-188037</strain>
    </source>
</reference>
<dbReference type="Proteomes" id="UP001202328">
    <property type="component" value="Unassembled WGS sequence"/>
</dbReference>
<dbReference type="GO" id="GO:0042393">
    <property type="term" value="F:histone binding"/>
    <property type="evidence" value="ECO:0007669"/>
    <property type="project" value="UniProtKB-ARBA"/>
</dbReference>
<dbReference type="InterPro" id="IPR002164">
    <property type="entry name" value="NAP_family"/>
</dbReference>
<protein>
    <submittedName>
        <fullName evidence="4">Uncharacterized protein</fullName>
    </submittedName>
</protein>
<dbReference type="EMBL" id="JAJJMB010016078">
    <property type="protein sequence ID" value="KAI3849846.1"/>
    <property type="molecule type" value="Genomic_DNA"/>
</dbReference>
<dbReference type="GO" id="GO:0006334">
    <property type="term" value="P:nucleosome assembly"/>
    <property type="evidence" value="ECO:0007669"/>
    <property type="project" value="InterPro"/>
</dbReference>
<dbReference type="AlphaFoldDB" id="A0AAD4RZW0"/>
<keyword evidence="5" id="KW-1185">Reference proteome</keyword>